<name>A0A2S7T1Y5_9BACT</name>
<dbReference type="PROSITE" id="PS51257">
    <property type="entry name" value="PROKAR_LIPOPROTEIN"/>
    <property type="match status" value="1"/>
</dbReference>
<evidence type="ECO:0000313" key="2">
    <source>
        <dbReference type="Proteomes" id="UP000239872"/>
    </source>
</evidence>
<keyword evidence="2" id="KW-1185">Reference proteome</keyword>
<gene>
    <name evidence="1" type="ORF">CJD36_003810</name>
</gene>
<dbReference type="AlphaFoldDB" id="A0A2S7T1Y5"/>
<dbReference type="OrthoDB" id="948349at2"/>
<accession>A0A2S7T1Y5</accession>
<comment type="caution">
    <text evidence="1">The sequence shown here is derived from an EMBL/GenBank/DDBJ whole genome shotgun (WGS) entry which is preliminary data.</text>
</comment>
<protein>
    <submittedName>
        <fullName evidence="1">Uncharacterized protein</fullName>
    </submittedName>
</protein>
<proteinExistence type="predicted"/>
<reference evidence="1 2" key="1">
    <citation type="submission" date="2018-01" db="EMBL/GenBank/DDBJ databases">
        <title>A novel member of the phylum Bacteroidetes isolated from glacier ice.</title>
        <authorList>
            <person name="Liu Q."/>
            <person name="Xin Y.-H."/>
        </authorList>
    </citation>
    <scope>NUCLEOTIDE SEQUENCE [LARGE SCALE GENOMIC DNA]</scope>
    <source>
        <strain evidence="1 2">RB1R16</strain>
    </source>
</reference>
<organism evidence="1 2">
    <name type="scientific">Flavipsychrobacter stenotrophus</name>
    <dbReference type="NCBI Taxonomy" id="2077091"/>
    <lineage>
        <taxon>Bacteria</taxon>
        <taxon>Pseudomonadati</taxon>
        <taxon>Bacteroidota</taxon>
        <taxon>Chitinophagia</taxon>
        <taxon>Chitinophagales</taxon>
        <taxon>Chitinophagaceae</taxon>
        <taxon>Flavipsychrobacter</taxon>
    </lineage>
</organism>
<sequence>MNLKKLLLGLLVITTLGSCSRFTQVVYVSPSSEDIHSVNHFYTYENEDIKVVYWFWAEHGVMSFLCWNKTNQPMYLDWKKSAMINNGKRMSYYTNKYASNYITYGDRYGLDWLDVFNEYYSTTNHVKISRESLVKGERVTFIPPKSYITQAFYNLTANIFFDVTDRNTEPEVINFCNVYVSRSKSDISFRNYLTYSFSEDNEAAERHVDNEFHLNKVVTMDNRYFEFKDLDGYRANDWERPSRFFIKELRWQDVYK</sequence>
<evidence type="ECO:0000313" key="1">
    <source>
        <dbReference type="EMBL" id="PQJ12881.1"/>
    </source>
</evidence>
<dbReference type="RefSeq" id="WP_105037765.1">
    <property type="nucleotide sequence ID" value="NZ_PPSL01000001.1"/>
</dbReference>
<dbReference type="Proteomes" id="UP000239872">
    <property type="component" value="Unassembled WGS sequence"/>
</dbReference>
<dbReference type="EMBL" id="PPSL01000001">
    <property type="protein sequence ID" value="PQJ12881.1"/>
    <property type="molecule type" value="Genomic_DNA"/>
</dbReference>